<dbReference type="InterPro" id="IPR016120">
    <property type="entry name" value="Sig_transdc_His_kin_SpoOB"/>
</dbReference>
<keyword evidence="12 15" id="KW-1133">Transmembrane helix</keyword>
<dbReference type="PANTHER" id="PTHR43065:SF10">
    <property type="entry name" value="PEROXIDE STRESS-ACTIVATED HISTIDINE KINASE MAK3"/>
    <property type="match status" value="1"/>
</dbReference>
<dbReference type="InterPro" id="IPR036890">
    <property type="entry name" value="HATPase_C_sf"/>
</dbReference>
<organism evidence="17 18">
    <name type="scientific">Photobacterium gaetbulicola</name>
    <dbReference type="NCBI Taxonomy" id="1295392"/>
    <lineage>
        <taxon>Bacteria</taxon>
        <taxon>Pseudomonadati</taxon>
        <taxon>Pseudomonadota</taxon>
        <taxon>Gammaproteobacteria</taxon>
        <taxon>Vibrionales</taxon>
        <taxon>Vibrionaceae</taxon>
        <taxon>Photobacterium</taxon>
    </lineage>
</organism>
<gene>
    <name evidence="17" type="ORF">RJ45_08080</name>
</gene>
<dbReference type="AlphaFoldDB" id="A0A0B9H5K7"/>
<dbReference type="EMBL" id="JWLZ01000121">
    <property type="protein sequence ID" value="KHT64152.1"/>
    <property type="molecule type" value="Genomic_DNA"/>
</dbReference>
<comment type="subcellular location">
    <subcellularLocation>
        <location evidence="2">Cell inner membrane</location>
    </subcellularLocation>
    <subcellularLocation>
        <location evidence="3">Cell membrane</location>
        <topology evidence="3">Multi-pass membrane protein</topology>
    </subcellularLocation>
</comment>
<evidence type="ECO:0000256" key="4">
    <source>
        <dbReference type="ARBA" id="ARBA00012438"/>
    </source>
</evidence>
<keyword evidence="10" id="KW-0418">Kinase</keyword>
<evidence type="ECO:0000259" key="16">
    <source>
        <dbReference type="PROSITE" id="PS50109"/>
    </source>
</evidence>
<dbReference type="PROSITE" id="PS50109">
    <property type="entry name" value="HIS_KIN"/>
    <property type="match status" value="1"/>
</dbReference>
<dbReference type="SUPFAM" id="SSF55874">
    <property type="entry name" value="ATPase domain of HSP90 chaperone/DNA topoisomerase II/histidine kinase"/>
    <property type="match status" value="1"/>
</dbReference>
<dbReference type="SMART" id="SM00091">
    <property type="entry name" value="PAS"/>
    <property type="match status" value="1"/>
</dbReference>
<dbReference type="InterPro" id="IPR035965">
    <property type="entry name" value="PAS-like_dom_sf"/>
</dbReference>
<name>A0A0B9H5K7_9GAMM</name>
<evidence type="ECO:0000256" key="12">
    <source>
        <dbReference type="ARBA" id="ARBA00022989"/>
    </source>
</evidence>
<dbReference type="SUPFAM" id="SSF55785">
    <property type="entry name" value="PYP-like sensor domain (PAS domain)"/>
    <property type="match status" value="1"/>
</dbReference>
<dbReference type="CDD" id="cd00130">
    <property type="entry name" value="PAS"/>
    <property type="match status" value="1"/>
</dbReference>
<dbReference type="InterPro" id="IPR003594">
    <property type="entry name" value="HATPase_dom"/>
</dbReference>
<dbReference type="Pfam" id="PF02518">
    <property type="entry name" value="HATPase_c"/>
    <property type="match status" value="1"/>
</dbReference>
<feature type="transmembrane region" description="Helical" evidence="15">
    <location>
        <begin position="164"/>
        <end position="188"/>
    </location>
</feature>
<evidence type="ECO:0000256" key="10">
    <source>
        <dbReference type="ARBA" id="ARBA00022777"/>
    </source>
</evidence>
<dbReference type="InterPro" id="IPR013767">
    <property type="entry name" value="PAS_fold"/>
</dbReference>
<proteinExistence type="predicted"/>
<dbReference type="Proteomes" id="UP000031278">
    <property type="component" value="Unassembled WGS sequence"/>
</dbReference>
<keyword evidence="7" id="KW-0808">Transferase</keyword>
<dbReference type="Gene3D" id="3.30.565.10">
    <property type="entry name" value="Histidine kinase-like ATPase, C-terminal domain"/>
    <property type="match status" value="1"/>
</dbReference>
<keyword evidence="8 15" id="KW-0812">Transmembrane</keyword>
<evidence type="ECO:0000313" key="18">
    <source>
        <dbReference type="Proteomes" id="UP000031278"/>
    </source>
</evidence>
<dbReference type="EC" id="2.7.13.3" evidence="4"/>
<evidence type="ECO:0000256" key="8">
    <source>
        <dbReference type="ARBA" id="ARBA00022692"/>
    </source>
</evidence>
<dbReference type="InterPro" id="IPR029151">
    <property type="entry name" value="Sensor-like_sf"/>
</dbReference>
<dbReference type="InterPro" id="IPR000014">
    <property type="entry name" value="PAS"/>
</dbReference>
<dbReference type="GO" id="GO:0006355">
    <property type="term" value="P:regulation of DNA-templated transcription"/>
    <property type="evidence" value="ECO:0007669"/>
    <property type="project" value="InterPro"/>
</dbReference>
<dbReference type="InterPro" id="IPR004358">
    <property type="entry name" value="Sig_transdc_His_kin-like_C"/>
</dbReference>
<dbReference type="InterPro" id="IPR039506">
    <property type="entry name" value="SPOB_a"/>
</dbReference>
<keyword evidence="14 15" id="KW-0472">Membrane</keyword>
<dbReference type="Pfam" id="PF14689">
    <property type="entry name" value="SPOB_a"/>
    <property type="match status" value="1"/>
</dbReference>
<evidence type="ECO:0000256" key="7">
    <source>
        <dbReference type="ARBA" id="ARBA00022679"/>
    </source>
</evidence>
<keyword evidence="9" id="KW-0547">Nucleotide-binding</keyword>
<evidence type="ECO:0000256" key="2">
    <source>
        <dbReference type="ARBA" id="ARBA00004533"/>
    </source>
</evidence>
<dbReference type="PANTHER" id="PTHR43065">
    <property type="entry name" value="SENSOR HISTIDINE KINASE"/>
    <property type="match status" value="1"/>
</dbReference>
<keyword evidence="6" id="KW-0597">Phosphoprotein</keyword>
<evidence type="ECO:0000256" key="11">
    <source>
        <dbReference type="ARBA" id="ARBA00022840"/>
    </source>
</evidence>
<dbReference type="InterPro" id="IPR033463">
    <property type="entry name" value="sCache_3"/>
</dbReference>
<dbReference type="SUPFAM" id="SSF55890">
    <property type="entry name" value="Sporulation response regulatory protein Spo0B"/>
    <property type="match status" value="1"/>
</dbReference>
<dbReference type="GO" id="GO:0005886">
    <property type="term" value="C:plasma membrane"/>
    <property type="evidence" value="ECO:0007669"/>
    <property type="project" value="UniProtKB-SubCell"/>
</dbReference>
<sequence length="524" mass="57730">MSFNKQIMICLLLVLAAQALVWWWLVTPKAMVVLRQEVAARAMVQSRQIAELGLLQRSVETGDTEAVGELVDDLYAHSDADFIVIGDKHGIRMAHPIADRIGLPIMGGDIDAALTSGAHYLSEGVGSLGRSLRYITPIKNTHGEIIGMIKVGYLIDTLSQWKRLYWAPIWIAVITTIAFSAILTWLISQWIRRGMQGMEPQELLQMLDLKRGILNATHEGIIALDHQNHILECNHNARRWLGLKDTALLGQPVGRIFCSEGFCDAHRGSVADQMAQFNGHAVVASRVSLAATNGGCVISFRRRDEMSLLTEQLSQIRQHTESLRIMRHEYANKLTTIGGLLQLGKSDTALRLINTHSAGQQQLIDRITQVCRLDMMAGLLIGKCHRAMELQLNFRLSDDSSITCLPPQLSEETLCAIVGNLIDNSFAACSMGNGEIELAIIDEGPELMITICDNGCGIEPALIDRIFELGVTSKQADGHGIGLHLVKTHVEEAQGYIDLDSEPGATTFALYIPFPQPTEHKEVP</sequence>
<comment type="caution">
    <text evidence="17">The sequence shown here is derived from an EMBL/GenBank/DDBJ whole genome shotgun (WGS) entry which is preliminary data.</text>
</comment>
<reference evidence="17 18" key="1">
    <citation type="submission" date="2014-12" db="EMBL/GenBank/DDBJ databases">
        <title>Genome sequencing of Photobacterium gaetbulicola AD005a.</title>
        <authorList>
            <person name="Adrian T.G.S."/>
            <person name="Chan K.G."/>
        </authorList>
    </citation>
    <scope>NUCLEOTIDE SEQUENCE [LARGE SCALE GENOMIC DNA]</scope>
    <source>
        <strain evidence="17 18">AD005a</strain>
    </source>
</reference>
<keyword evidence="13" id="KW-0902">Two-component regulatory system</keyword>
<dbReference type="RefSeq" id="WP_039460536.1">
    <property type="nucleotide sequence ID" value="NZ_JWLZ01000121.1"/>
</dbReference>
<comment type="catalytic activity">
    <reaction evidence="1">
        <text>ATP + protein L-histidine = ADP + protein N-phospho-L-histidine.</text>
        <dbReference type="EC" id="2.7.13.3"/>
    </reaction>
</comment>
<dbReference type="Gene3D" id="1.10.287.130">
    <property type="match status" value="1"/>
</dbReference>
<evidence type="ECO:0000256" key="15">
    <source>
        <dbReference type="SAM" id="Phobius"/>
    </source>
</evidence>
<protein>
    <recommendedName>
        <fullName evidence="4">histidine kinase</fullName>
        <ecNumber evidence="4">2.7.13.3</ecNumber>
    </recommendedName>
</protein>
<feature type="domain" description="Histidine kinase" evidence="16">
    <location>
        <begin position="325"/>
        <end position="516"/>
    </location>
</feature>
<evidence type="ECO:0000256" key="5">
    <source>
        <dbReference type="ARBA" id="ARBA00022475"/>
    </source>
</evidence>
<dbReference type="InterPro" id="IPR005467">
    <property type="entry name" value="His_kinase_dom"/>
</dbReference>
<evidence type="ECO:0000256" key="13">
    <source>
        <dbReference type="ARBA" id="ARBA00023012"/>
    </source>
</evidence>
<dbReference type="Gene3D" id="3.30.450.20">
    <property type="entry name" value="PAS domain"/>
    <property type="match status" value="2"/>
</dbReference>
<dbReference type="Pfam" id="PF17203">
    <property type="entry name" value="sCache_3_2"/>
    <property type="match status" value="1"/>
</dbReference>
<evidence type="ECO:0000256" key="3">
    <source>
        <dbReference type="ARBA" id="ARBA00004651"/>
    </source>
</evidence>
<evidence type="ECO:0000256" key="9">
    <source>
        <dbReference type="ARBA" id="ARBA00022741"/>
    </source>
</evidence>
<dbReference type="GO" id="GO:0000155">
    <property type="term" value="F:phosphorelay sensor kinase activity"/>
    <property type="evidence" value="ECO:0007669"/>
    <property type="project" value="InterPro"/>
</dbReference>
<dbReference type="Pfam" id="PF00989">
    <property type="entry name" value="PAS"/>
    <property type="match status" value="1"/>
</dbReference>
<dbReference type="PRINTS" id="PR00344">
    <property type="entry name" value="BCTRLSENSOR"/>
</dbReference>
<feature type="transmembrane region" description="Helical" evidence="15">
    <location>
        <begin position="7"/>
        <end position="25"/>
    </location>
</feature>
<keyword evidence="11" id="KW-0067">ATP-binding</keyword>
<keyword evidence="5" id="KW-1003">Cell membrane</keyword>
<dbReference type="SMART" id="SM00387">
    <property type="entry name" value="HATPase_c"/>
    <property type="match status" value="1"/>
</dbReference>
<evidence type="ECO:0000313" key="17">
    <source>
        <dbReference type="EMBL" id="KHT64152.1"/>
    </source>
</evidence>
<dbReference type="GO" id="GO:0005524">
    <property type="term" value="F:ATP binding"/>
    <property type="evidence" value="ECO:0007669"/>
    <property type="project" value="UniProtKB-KW"/>
</dbReference>
<dbReference type="SUPFAM" id="SSF103190">
    <property type="entry name" value="Sensory domain-like"/>
    <property type="match status" value="1"/>
</dbReference>
<evidence type="ECO:0000256" key="1">
    <source>
        <dbReference type="ARBA" id="ARBA00000085"/>
    </source>
</evidence>
<evidence type="ECO:0000256" key="14">
    <source>
        <dbReference type="ARBA" id="ARBA00023136"/>
    </source>
</evidence>
<accession>A0A0B9H5K7</accession>
<evidence type="ECO:0000256" key="6">
    <source>
        <dbReference type="ARBA" id="ARBA00022553"/>
    </source>
</evidence>